<dbReference type="PANTHER" id="PTHR38765">
    <property type="entry name" value="DUF484 DOMAIN-CONTAINING PROTEIN"/>
    <property type="match status" value="1"/>
</dbReference>
<evidence type="ECO:0000313" key="3">
    <source>
        <dbReference type="Proteomes" id="UP001164748"/>
    </source>
</evidence>
<proteinExistence type="predicted"/>
<dbReference type="RefSeq" id="WP_269579003.1">
    <property type="nucleotide sequence ID" value="NZ_CP114588.1"/>
</dbReference>
<accession>A0AA47KKD8</accession>
<protein>
    <submittedName>
        <fullName evidence="2">DUF484 family protein</fullName>
    </submittedName>
</protein>
<gene>
    <name evidence="2" type="ORF">N8M53_12480</name>
</gene>
<reference evidence="2" key="1">
    <citation type="submission" date="2022-09" db="EMBL/GenBank/DDBJ databases">
        <authorList>
            <person name="Li Z.-J."/>
        </authorList>
    </citation>
    <scope>NUCLEOTIDE SEQUENCE</scope>
    <source>
        <strain evidence="2">TGB11</strain>
    </source>
</reference>
<dbReference type="InterPro" id="IPR007435">
    <property type="entry name" value="DUF484"/>
</dbReference>
<dbReference type="SUPFAM" id="SSF55781">
    <property type="entry name" value="GAF domain-like"/>
    <property type="match status" value="1"/>
</dbReference>
<evidence type="ECO:0000313" key="2">
    <source>
        <dbReference type="EMBL" id="WBA08585.1"/>
    </source>
</evidence>
<dbReference type="EMBL" id="CP114588">
    <property type="protein sequence ID" value="WBA08585.1"/>
    <property type="molecule type" value="Genomic_DNA"/>
</dbReference>
<dbReference type="Proteomes" id="UP001164748">
    <property type="component" value="Chromosome"/>
</dbReference>
<feature type="coiled-coil region" evidence="1">
    <location>
        <begin position="51"/>
        <end position="78"/>
    </location>
</feature>
<dbReference type="AlphaFoldDB" id="A0AA47KKD8"/>
<dbReference type="Gene3D" id="3.30.450.40">
    <property type="match status" value="1"/>
</dbReference>
<name>A0AA47KKD8_9GAMM</name>
<keyword evidence="1" id="KW-0175">Coiled coil</keyword>
<dbReference type="PANTHER" id="PTHR38765:SF1">
    <property type="entry name" value="DUF484 DOMAIN-CONTAINING PROTEIN"/>
    <property type="match status" value="1"/>
</dbReference>
<dbReference type="InterPro" id="IPR029016">
    <property type="entry name" value="GAF-like_dom_sf"/>
</dbReference>
<dbReference type="Pfam" id="PF04340">
    <property type="entry name" value="DUF484"/>
    <property type="match status" value="1"/>
</dbReference>
<evidence type="ECO:0000256" key="1">
    <source>
        <dbReference type="SAM" id="Coils"/>
    </source>
</evidence>
<sequence length="230" mass="25473">MNDGVEASTLETMPLSDEAVAAYLKDNPDFFIRHRDLLTQLTVPHGEQGAVSLVEIQLKRLRERVAELEEDITQLMSLGAKNDALFRAFAEAHQALLRANTPQAVQKALTTLSEQLQLSVSLRVYAPIDGLQSISRQAVDQLKSHHFAGRRCYLGRLRRVDAEAVMATPPELGSFALIPIKGEGKEWGLLSFASADGGHFQPEMDTLFIEQLAAHLAILCSQWTNKGERQ</sequence>
<organism evidence="2 3">
    <name type="scientific">Salinivibrio kushneri</name>
    <dbReference type="NCBI Taxonomy" id="1908198"/>
    <lineage>
        <taxon>Bacteria</taxon>
        <taxon>Pseudomonadati</taxon>
        <taxon>Pseudomonadota</taxon>
        <taxon>Gammaproteobacteria</taxon>
        <taxon>Vibrionales</taxon>
        <taxon>Vibrionaceae</taxon>
        <taxon>Salinivibrio</taxon>
    </lineage>
</organism>